<evidence type="ECO:0000256" key="3">
    <source>
        <dbReference type="ARBA" id="ARBA00022692"/>
    </source>
</evidence>
<dbReference type="Pfam" id="PF05251">
    <property type="entry name" value="Ost5"/>
    <property type="match status" value="1"/>
</dbReference>
<dbReference type="GO" id="GO:0006487">
    <property type="term" value="P:protein N-linked glycosylation"/>
    <property type="evidence" value="ECO:0007669"/>
    <property type="project" value="UniProtKB-UniRule"/>
</dbReference>
<sequence>MQVLVERYPTGGDVVQVDTWVAASGKNGMRRCEGSADVTKKERRGLIAEFFNSEERKMKLQRSQDMCRGPAGGQGEAAARRYEATSSRKSRCLAKELTTGAVASVFLGFGSLFLLLACGVYV</sequence>
<evidence type="ECO:0000256" key="6">
    <source>
        <dbReference type="RuleBase" id="RU367008"/>
    </source>
</evidence>
<dbReference type="Proteomes" id="UP000593564">
    <property type="component" value="Unassembled WGS sequence"/>
</dbReference>
<evidence type="ECO:0000313" key="8">
    <source>
        <dbReference type="Proteomes" id="UP000593564"/>
    </source>
</evidence>
<keyword evidence="4 6" id="KW-1133">Transmembrane helix</keyword>
<comment type="function">
    <text evidence="6">Subunit of the oligosaccharyl transferase (OST) complex that catalyzes the initial transfer of a defined glycan (Glc(3)Man(9)GlcNAc(2) in eukaryotes) from the lipid carrier dolichol-pyrophosphate to an asparagine residue within an Asn-X-Ser/Thr consensus motif in nascent polypeptide chains, the first step in protein N-glycosylation. N-glycosylation occurs cotranslationally and the complex associates with the Sec61 complex at the channel-forming translocon complex that mediates protein translocation across the endoplasmic reticulum (ER). All subunits are required for a maximal enzyme activity.</text>
</comment>
<accession>A0A7J7H290</accession>
<evidence type="ECO:0000256" key="5">
    <source>
        <dbReference type="ARBA" id="ARBA00023136"/>
    </source>
</evidence>
<dbReference type="PANTHER" id="PTHR13636">
    <property type="entry name" value="TRANSMEMBRANE PROTEIN 258"/>
    <property type="match status" value="1"/>
</dbReference>
<reference evidence="8" key="1">
    <citation type="journal article" date="2020" name="Nat. Commun.">
        <title>Genome assembly of wild tea tree DASZ reveals pedigree and selection history of tea varieties.</title>
        <authorList>
            <person name="Zhang W."/>
            <person name="Zhang Y."/>
            <person name="Qiu H."/>
            <person name="Guo Y."/>
            <person name="Wan H."/>
            <person name="Zhang X."/>
            <person name="Scossa F."/>
            <person name="Alseekh S."/>
            <person name="Zhang Q."/>
            <person name="Wang P."/>
            <person name="Xu L."/>
            <person name="Schmidt M.H."/>
            <person name="Jia X."/>
            <person name="Li D."/>
            <person name="Zhu A."/>
            <person name="Guo F."/>
            <person name="Chen W."/>
            <person name="Ni D."/>
            <person name="Usadel B."/>
            <person name="Fernie A.R."/>
            <person name="Wen W."/>
        </authorList>
    </citation>
    <scope>NUCLEOTIDE SEQUENCE [LARGE SCALE GENOMIC DNA]</scope>
    <source>
        <strain evidence="8">cv. G240</strain>
    </source>
</reference>
<dbReference type="InterPro" id="IPR007915">
    <property type="entry name" value="TMEM258/Ost5"/>
</dbReference>
<evidence type="ECO:0000256" key="2">
    <source>
        <dbReference type="ARBA" id="ARBA00009825"/>
    </source>
</evidence>
<keyword evidence="5 6" id="KW-0472">Membrane</keyword>
<proteinExistence type="inferred from homology"/>
<keyword evidence="8" id="KW-1185">Reference proteome</keyword>
<comment type="subcellular location">
    <subcellularLocation>
        <location evidence="1 6">Membrane</location>
        <topology evidence="1 6">Multi-pass membrane protein</topology>
    </subcellularLocation>
</comment>
<protein>
    <recommendedName>
        <fullName evidence="6">Dolichyl-diphosphooligosaccharide-protein glycosyltransferase subunit OST5</fullName>
    </recommendedName>
</protein>
<comment type="caution">
    <text evidence="6">Lacks conserved residue(s) required for the propagation of feature annotation.</text>
</comment>
<gene>
    <name evidence="7" type="ORF">HYC85_016903</name>
</gene>
<name>A0A7J7H290_CAMSI</name>
<evidence type="ECO:0000256" key="4">
    <source>
        <dbReference type="ARBA" id="ARBA00022989"/>
    </source>
</evidence>
<evidence type="ECO:0000313" key="7">
    <source>
        <dbReference type="EMBL" id="KAF5946675.1"/>
    </source>
</evidence>
<dbReference type="EMBL" id="JACBKZ010000007">
    <property type="protein sequence ID" value="KAF5946675.1"/>
    <property type="molecule type" value="Genomic_DNA"/>
</dbReference>
<evidence type="ECO:0000256" key="1">
    <source>
        <dbReference type="ARBA" id="ARBA00004141"/>
    </source>
</evidence>
<comment type="caution">
    <text evidence="7">The sequence shown here is derived from an EMBL/GenBank/DDBJ whole genome shotgun (WGS) entry which is preliminary data.</text>
</comment>
<keyword evidence="3 6" id="KW-0812">Transmembrane</keyword>
<feature type="transmembrane region" description="Helical" evidence="6">
    <location>
        <begin position="97"/>
        <end position="117"/>
    </location>
</feature>
<comment type="subunit">
    <text evidence="6">Component of the oligosaccharyltransferase (OST) complex.</text>
</comment>
<comment type="similarity">
    <text evidence="2 6">Belongs to the OST5 family.</text>
</comment>
<dbReference type="GO" id="GO:0008250">
    <property type="term" value="C:oligosaccharyltransferase complex"/>
    <property type="evidence" value="ECO:0007669"/>
    <property type="project" value="UniProtKB-UniRule"/>
</dbReference>
<reference evidence="7 8" key="2">
    <citation type="submission" date="2020-07" db="EMBL/GenBank/DDBJ databases">
        <title>Genome assembly of wild tea tree DASZ reveals pedigree and selection history of tea varieties.</title>
        <authorList>
            <person name="Zhang W."/>
        </authorList>
    </citation>
    <scope>NUCLEOTIDE SEQUENCE [LARGE SCALE GENOMIC DNA]</scope>
    <source>
        <strain evidence="8">cv. G240</strain>
        <tissue evidence="7">Leaf</tissue>
    </source>
</reference>
<dbReference type="AlphaFoldDB" id="A0A7J7H290"/>
<organism evidence="7 8">
    <name type="scientific">Camellia sinensis</name>
    <name type="common">Tea plant</name>
    <name type="synonym">Thea sinensis</name>
    <dbReference type="NCBI Taxonomy" id="4442"/>
    <lineage>
        <taxon>Eukaryota</taxon>
        <taxon>Viridiplantae</taxon>
        <taxon>Streptophyta</taxon>
        <taxon>Embryophyta</taxon>
        <taxon>Tracheophyta</taxon>
        <taxon>Spermatophyta</taxon>
        <taxon>Magnoliopsida</taxon>
        <taxon>eudicotyledons</taxon>
        <taxon>Gunneridae</taxon>
        <taxon>Pentapetalae</taxon>
        <taxon>asterids</taxon>
        <taxon>Ericales</taxon>
        <taxon>Theaceae</taxon>
        <taxon>Camellia</taxon>
    </lineage>
</organism>